<dbReference type="GO" id="GO:0003723">
    <property type="term" value="F:RNA binding"/>
    <property type="evidence" value="ECO:0007669"/>
    <property type="project" value="UniProtKB-UniRule"/>
</dbReference>
<organism evidence="9 10">
    <name type="scientific">Harryflintia acetispora</name>
    <dbReference type="NCBI Taxonomy" id="1849041"/>
    <lineage>
        <taxon>Bacteria</taxon>
        <taxon>Bacillati</taxon>
        <taxon>Bacillota</taxon>
        <taxon>Clostridia</taxon>
        <taxon>Eubacteriales</taxon>
        <taxon>Oscillospiraceae</taxon>
        <taxon>Harryflintia</taxon>
    </lineage>
</organism>
<dbReference type="Pfam" id="PF00575">
    <property type="entry name" value="S1"/>
    <property type="match status" value="1"/>
</dbReference>
<reference evidence="9 10" key="1">
    <citation type="submission" date="2019-03" db="EMBL/GenBank/DDBJ databases">
        <title>Genomic Encyclopedia of Type Strains, Phase IV (KMG-IV): sequencing the most valuable type-strain genomes for metagenomic binning, comparative biology and taxonomic classification.</title>
        <authorList>
            <person name="Goeker M."/>
        </authorList>
    </citation>
    <scope>NUCLEOTIDE SEQUENCE [LARGE SCALE GENOMIC DNA]</scope>
    <source>
        <strain evidence="9 10">DSM 100433</strain>
    </source>
</reference>
<keyword evidence="3 7" id="KW-0540">Nuclease</keyword>
<evidence type="ECO:0000256" key="3">
    <source>
        <dbReference type="ARBA" id="ARBA00022722"/>
    </source>
</evidence>
<evidence type="ECO:0000256" key="6">
    <source>
        <dbReference type="ARBA" id="ARBA00022884"/>
    </source>
</evidence>
<keyword evidence="2 7" id="KW-0963">Cytoplasm</keyword>
<dbReference type="InterPro" id="IPR022966">
    <property type="entry name" value="RNase_II/R_CS"/>
</dbReference>
<dbReference type="PROSITE" id="PS01175">
    <property type="entry name" value="RIBONUCLEASE_II"/>
    <property type="match status" value="1"/>
</dbReference>
<keyword evidence="10" id="KW-1185">Reference proteome</keyword>
<evidence type="ECO:0000256" key="1">
    <source>
        <dbReference type="ARBA" id="ARBA00001849"/>
    </source>
</evidence>
<dbReference type="HAMAP" id="MF_01895">
    <property type="entry name" value="RNase_R"/>
    <property type="match status" value="1"/>
</dbReference>
<keyword evidence="4 7" id="KW-0378">Hydrolase</keyword>
<feature type="domain" description="S1 motif" evidence="8">
    <location>
        <begin position="629"/>
        <end position="708"/>
    </location>
</feature>
<name>A0A9X8UID3_9FIRM</name>
<dbReference type="AlphaFoldDB" id="A0A9X8UID3"/>
<evidence type="ECO:0000313" key="9">
    <source>
        <dbReference type="EMBL" id="TCL42913.1"/>
    </source>
</evidence>
<dbReference type="PANTHER" id="PTHR23355">
    <property type="entry name" value="RIBONUCLEASE"/>
    <property type="match status" value="1"/>
</dbReference>
<evidence type="ECO:0000256" key="7">
    <source>
        <dbReference type="HAMAP-Rule" id="MF_01895"/>
    </source>
</evidence>
<comment type="subcellular location">
    <subcellularLocation>
        <location evidence="7">Cytoplasm</location>
    </subcellularLocation>
</comment>
<dbReference type="Pfam" id="PF00773">
    <property type="entry name" value="RNB"/>
    <property type="match status" value="1"/>
</dbReference>
<evidence type="ECO:0000256" key="5">
    <source>
        <dbReference type="ARBA" id="ARBA00022839"/>
    </source>
</evidence>
<dbReference type="SMART" id="SM00316">
    <property type="entry name" value="S1"/>
    <property type="match status" value="1"/>
</dbReference>
<comment type="catalytic activity">
    <reaction evidence="1 7">
        <text>Exonucleolytic cleavage in the 3'- to 5'-direction to yield nucleoside 5'-phosphates.</text>
        <dbReference type="EC" id="3.1.13.1"/>
    </reaction>
</comment>
<evidence type="ECO:0000259" key="8">
    <source>
        <dbReference type="PROSITE" id="PS50126"/>
    </source>
</evidence>
<dbReference type="PANTHER" id="PTHR23355:SF9">
    <property type="entry name" value="DIS3-LIKE EXONUCLEASE 2"/>
    <property type="match status" value="1"/>
</dbReference>
<comment type="caution">
    <text evidence="9">The sequence shown here is derived from an EMBL/GenBank/DDBJ whole genome shotgun (WGS) entry which is preliminary data.</text>
</comment>
<comment type="function">
    <text evidence="7">3'-5' exoribonuclease that releases 5'-nucleoside monophosphates and is involved in maturation of structured RNAs.</text>
</comment>
<dbReference type="InterPro" id="IPR012340">
    <property type="entry name" value="NA-bd_OB-fold"/>
</dbReference>
<comment type="similarity">
    <text evidence="7">Belongs to the RNR ribonuclease family. RNase R subfamily.</text>
</comment>
<dbReference type="EMBL" id="SLUK01000007">
    <property type="protein sequence ID" value="TCL42913.1"/>
    <property type="molecule type" value="Genomic_DNA"/>
</dbReference>
<proteinExistence type="inferred from homology"/>
<dbReference type="NCBIfam" id="TIGR00358">
    <property type="entry name" value="3_prime_RNase"/>
    <property type="match status" value="1"/>
</dbReference>
<dbReference type="PROSITE" id="PS50126">
    <property type="entry name" value="S1"/>
    <property type="match status" value="1"/>
</dbReference>
<dbReference type="EC" id="3.1.13.1" evidence="7"/>
<evidence type="ECO:0000256" key="4">
    <source>
        <dbReference type="ARBA" id="ARBA00022801"/>
    </source>
</evidence>
<evidence type="ECO:0000313" key="10">
    <source>
        <dbReference type="Proteomes" id="UP000294682"/>
    </source>
</evidence>
<dbReference type="NCBIfam" id="TIGR02063">
    <property type="entry name" value="RNase_R"/>
    <property type="match status" value="1"/>
</dbReference>
<keyword evidence="6 7" id="KW-0694">RNA-binding</keyword>
<dbReference type="CDD" id="cd04471">
    <property type="entry name" value="S1_RNase_R"/>
    <property type="match status" value="1"/>
</dbReference>
<dbReference type="GO" id="GO:0005829">
    <property type="term" value="C:cytosol"/>
    <property type="evidence" value="ECO:0007669"/>
    <property type="project" value="TreeGrafter"/>
</dbReference>
<dbReference type="InterPro" id="IPR001900">
    <property type="entry name" value="RNase_II/R"/>
</dbReference>
<dbReference type="InterPro" id="IPR011805">
    <property type="entry name" value="RNase_R"/>
</dbReference>
<evidence type="ECO:0000256" key="2">
    <source>
        <dbReference type="ARBA" id="ARBA00022490"/>
    </source>
</evidence>
<dbReference type="InterPro" id="IPR050180">
    <property type="entry name" value="RNR_Ribonuclease"/>
</dbReference>
<gene>
    <name evidence="7" type="primary">rnr</name>
    <name evidence="9" type="ORF">EDD78_10714</name>
</gene>
<dbReference type="InterPro" id="IPR004476">
    <property type="entry name" value="RNase_II/RNase_R"/>
</dbReference>
<dbReference type="RefSeq" id="WP_165873167.1">
    <property type="nucleotide sequence ID" value="NZ_SLUK01000007.1"/>
</dbReference>
<dbReference type="Gene3D" id="2.40.50.140">
    <property type="entry name" value="Nucleic acid-binding proteins"/>
    <property type="match status" value="2"/>
</dbReference>
<sequence>MTEKELKEKIIGLLDQNEPVSATQLQKRLGLRGAMRGRLYKHLNRLNKEGIARRTEAGFVLQGRPAKAKRADKLIEAKVGTVHEKFAFVTEEATGEELFIPGRLLLGALPGDRVQLRERPGRGELREGEVVKILEPARYVFTGVFCRGEGSCWVRPDSGMKGEVTVAPNHTGGARDGDKVVALIHKRAQRHCDHRARVLAVTGPAQSARACAAALLRANDIRPGFSDEILEQAASIERAGIAGEELSGRLDLRGEEIFTIDSAHSKDLDDAVSLKKREDGGWLLGVHIADVSRYVAPGSPLDEEALERGTSIYYADQVIPMLPPSLSNGICSLNEGEDRLTLSALLELGEDGELQGFRFGKSVIRSRVKGVYEEINRLLCGEEPPELMKKYGALLPTLRQMDRLAGKLFQSRKARGAIDLSSVESEFLFDGHGEVADIRPRVQGRSEKLIEEFMLLANQAAAAFAEREGLPFVYRIHEYPPEKKVAALFELLGRLGIKTPQVTDRLRPGVLRDILESVRGQELEIVVNNQILRSMAKARYSEKNIGHYGLVLSQYAHFTSPIRRYPDLAVHRIISAALAGEDKDRLQKRFGPFAGRAAELSSERELRASGLERSCDDCFKAQYMQRHIGEVFDGVISAVASYGFYVALESGVEGLVHISSLEDDTYEFDGAITLVGSFGGKRYRVGQRLRVMAVRADVSAGQVDFTVNLPPETV</sequence>
<dbReference type="SUPFAM" id="SSF50249">
    <property type="entry name" value="Nucleic acid-binding proteins"/>
    <property type="match status" value="3"/>
</dbReference>
<keyword evidence="5 7" id="KW-0269">Exonuclease</keyword>
<protein>
    <recommendedName>
        <fullName evidence="7">Ribonuclease R</fullName>
        <shortName evidence="7">RNase R</shortName>
        <ecNumber evidence="7">3.1.13.1</ecNumber>
    </recommendedName>
</protein>
<dbReference type="InterPro" id="IPR003029">
    <property type="entry name" value="S1_domain"/>
</dbReference>
<dbReference type="GO" id="GO:0006402">
    <property type="term" value="P:mRNA catabolic process"/>
    <property type="evidence" value="ECO:0007669"/>
    <property type="project" value="TreeGrafter"/>
</dbReference>
<dbReference type="Proteomes" id="UP000294682">
    <property type="component" value="Unassembled WGS sequence"/>
</dbReference>
<accession>A0A9X8UID3</accession>
<dbReference type="GO" id="GO:0008859">
    <property type="term" value="F:exoribonuclease II activity"/>
    <property type="evidence" value="ECO:0007669"/>
    <property type="project" value="UniProtKB-UniRule"/>
</dbReference>
<dbReference type="SMART" id="SM00955">
    <property type="entry name" value="RNB"/>
    <property type="match status" value="1"/>
</dbReference>